<dbReference type="AlphaFoldDB" id="A0A2U1T3B7"/>
<proteinExistence type="predicted"/>
<organism evidence="3 4">
    <name type="scientific">Homoserinimonas hongtaonis</name>
    <dbReference type="NCBI Taxonomy" id="2079791"/>
    <lineage>
        <taxon>Bacteria</taxon>
        <taxon>Bacillati</taxon>
        <taxon>Actinomycetota</taxon>
        <taxon>Actinomycetes</taxon>
        <taxon>Micrococcales</taxon>
        <taxon>Microbacteriaceae</taxon>
        <taxon>Homoserinimonas</taxon>
    </lineage>
</organism>
<protein>
    <submittedName>
        <fullName evidence="3">DUF4126 domain-containing protein</fullName>
    </submittedName>
</protein>
<reference evidence="4" key="1">
    <citation type="submission" date="2018-04" db="EMBL/GenBank/DDBJ databases">
        <authorList>
            <person name="Liu S."/>
            <person name="Wang Z."/>
            <person name="Li J."/>
        </authorList>
    </citation>
    <scope>NUCLEOTIDE SEQUENCE [LARGE SCALE GENOMIC DNA]</scope>
    <source>
        <strain evidence="4">S1194</strain>
    </source>
</reference>
<keyword evidence="1" id="KW-0812">Transmembrane</keyword>
<feature type="domain" description="DUF4126" evidence="2">
    <location>
        <begin position="3"/>
        <end position="185"/>
    </location>
</feature>
<evidence type="ECO:0000313" key="4">
    <source>
        <dbReference type="Proteomes" id="UP000244978"/>
    </source>
</evidence>
<dbReference type="InterPro" id="IPR025196">
    <property type="entry name" value="DUF4126"/>
</dbReference>
<dbReference type="Pfam" id="PF13548">
    <property type="entry name" value="DUF4126"/>
    <property type="match status" value="1"/>
</dbReference>
<feature type="transmembrane region" description="Helical" evidence="1">
    <location>
        <begin position="110"/>
        <end position="130"/>
    </location>
</feature>
<keyword evidence="1" id="KW-1133">Transmembrane helix</keyword>
<evidence type="ECO:0000259" key="2">
    <source>
        <dbReference type="Pfam" id="PF13548"/>
    </source>
</evidence>
<name>A0A2U1T3B7_9MICO</name>
<keyword evidence="4" id="KW-1185">Reference proteome</keyword>
<evidence type="ECO:0000256" key="1">
    <source>
        <dbReference type="SAM" id="Phobius"/>
    </source>
</evidence>
<sequence length="199" mass="20913">MELLTGTGLALSAGLNAYVPLLIMGIASRFLPFVELPANWTWLENPWVLAILGVLLVIEVVADKIPAVDSINDWVQTLVRPTAGGLAFGSGTSMETAAVTDPTQFFESNWVPFVTGAVIALVVHLTKAIARPAANALTMGAAAPVLSTVEDASSVGLAIAAIVVPILILVAVPLLIWWGVRSVRKARASVAVRKHEKSS</sequence>
<feature type="transmembrane region" description="Helical" evidence="1">
    <location>
        <begin position="41"/>
        <end position="62"/>
    </location>
</feature>
<comment type="caution">
    <text evidence="3">The sequence shown here is derived from an EMBL/GenBank/DDBJ whole genome shotgun (WGS) entry which is preliminary data.</text>
</comment>
<evidence type="ECO:0000313" key="3">
    <source>
        <dbReference type="EMBL" id="PWB98381.1"/>
    </source>
</evidence>
<dbReference type="EMBL" id="QEEX01000001">
    <property type="protein sequence ID" value="PWB98381.1"/>
    <property type="molecule type" value="Genomic_DNA"/>
</dbReference>
<dbReference type="Proteomes" id="UP000244978">
    <property type="component" value="Unassembled WGS sequence"/>
</dbReference>
<gene>
    <name evidence="3" type="ORF">DF220_01725</name>
</gene>
<feature type="transmembrane region" description="Helical" evidence="1">
    <location>
        <begin position="155"/>
        <end position="178"/>
    </location>
</feature>
<keyword evidence="1" id="KW-0472">Membrane</keyword>
<accession>A0A2U1T3B7</accession>